<keyword evidence="2" id="KW-0560">Oxidoreductase</keyword>
<dbReference type="InterPro" id="IPR001155">
    <property type="entry name" value="OxRdtase_FMN_N"/>
</dbReference>
<dbReference type="RefSeq" id="WP_104688305.1">
    <property type="nucleotide sequence ID" value="NZ_PNFV01000002.1"/>
</dbReference>
<dbReference type="SUPFAM" id="SSF51395">
    <property type="entry name" value="FMN-linked oxidoreductases"/>
    <property type="match status" value="1"/>
</dbReference>
<evidence type="ECO:0000313" key="4">
    <source>
        <dbReference type="EMBL" id="PMB83208.1"/>
    </source>
</evidence>
<reference evidence="4 5" key="1">
    <citation type="submission" date="2017-09" db="EMBL/GenBank/DDBJ databases">
        <title>Bacterial strain isolated from the female urinary microbiota.</title>
        <authorList>
            <person name="Thomas-White K."/>
            <person name="Kumar N."/>
            <person name="Forster S."/>
            <person name="Putonti C."/>
            <person name="Lawley T."/>
            <person name="Wolfe A.J."/>
        </authorList>
    </citation>
    <scope>NUCLEOTIDE SEQUENCE [LARGE SCALE GENOMIC DNA]</scope>
    <source>
        <strain evidence="4 5">UMB0683</strain>
    </source>
</reference>
<accession>A0A2J6NPG6</accession>
<protein>
    <submittedName>
        <fullName evidence="4">NADH-dependent flavin oxidoreductase</fullName>
    </submittedName>
</protein>
<dbReference type="EMBL" id="PNFV01000002">
    <property type="protein sequence ID" value="PMB83208.1"/>
    <property type="molecule type" value="Genomic_DNA"/>
</dbReference>
<dbReference type="Pfam" id="PF00724">
    <property type="entry name" value="Oxidored_FMN"/>
    <property type="match status" value="1"/>
</dbReference>
<dbReference type="CDD" id="cd04735">
    <property type="entry name" value="OYE_like_4_FMN"/>
    <property type="match status" value="1"/>
</dbReference>
<dbReference type="AlphaFoldDB" id="A0A2J6NPG6"/>
<sequence>MKEKYQPLFEPYTLNNGVELKNRLVVAPITVYDSGKNGELTPTARDFWRDRFRGFGTYIMPFTNVAPSGIGFESPNAFTDSNLTTLQEYVRLAHAQGAKIIMQIAHSGYKAKKWMTHGQRVVAPTGDRRGRARTMTSAEVEQMVANFANAAELGLRAGMDGVEIQGSNGWLIEQFFAGNINHRTDKWGGQLEDRMRFPLAIIDAVDAVRQKYHRPDFIIGYRFSPERPRQGFTMKDTLALVDELVKKPLQYLHISLLGFYSHPRRGADRNLTRMQVYHDRLQGKLPLIGVGSLKTPDQMLEAYQTGWADLIAVGRAVMLNPDLIDLIKNDQVDQVETSFDWHHAAHYRYTPSMLQAERDHLDLAIHNPKPLHRW</sequence>
<dbReference type="GO" id="GO:0010181">
    <property type="term" value="F:FMN binding"/>
    <property type="evidence" value="ECO:0007669"/>
    <property type="project" value="InterPro"/>
</dbReference>
<evidence type="ECO:0000313" key="5">
    <source>
        <dbReference type="Proteomes" id="UP000239920"/>
    </source>
</evidence>
<name>A0A2J6NPG6_9LACO</name>
<dbReference type="PANTHER" id="PTHR43656">
    <property type="entry name" value="BINDING OXIDOREDUCTASE, PUTATIVE (AFU_ORTHOLOGUE AFUA_2G08260)-RELATED"/>
    <property type="match status" value="1"/>
</dbReference>
<dbReference type="GO" id="GO:0016491">
    <property type="term" value="F:oxidoreductase activity"/>
    <property type="evidence" value="ECO:0007669"/>
    <property type="project" value="UniProtKB-KW"/>
</dbReference>
<dbReference type="Proteomes" id="UP000239920">
    <property type="component" value="Unassembled WGS sequence"/>
</dbReference>
<evidence type="ECO:0000256" key="2">
    <source>
        <dbReference type="ARBA" id="ARBA00023002"/>
    </source>
</evidence>
<proteinExistence type="predicted"/>
<dbReference type="InterPro" id="IPR013785">
    <property type="entry name" value="Aldolase_TIM"/>
</dbReference>
<dbReference type="Gene3D" id="3.20.20.70">
    <property type="entry name" value="Aldolase class I"/>
    <property type="match status" value="1"/>
</dbReference>
<evidence type="ECO:0000256" key="1">
    <source>
        <dbReference type="ARBA" id="ARBA00022630"/>
    </source>
</evidence>
<gene>
    <name evidence="4" type="ORF">CK797_02885</name>
</gene>
<organism evidence="4 5">
    <name type="scientific">Limosilactobacillus pontis</name>
    <dbReference type="NCBI Taxonomy" id="35787"/>
    <lineage>
        <taxon>Bacteria</taxon>
        <taxon>Bacillati</taxon>
        <taxon>Bacillota</taxon>
        <taxon>Bacilli</taxon>
        <taxon>Lactobacillales</taxon>
        <taxon>Lactobacillaceae</taxon>
        <taxon>Limosilactobacillus</taxon>
    </lineage>
</organism>
<keyword evidence="1" id="KW-0285">Flavoprotein</keyword>
<dbReference type="InterPro" id="IPR051799">
    <property type="entry name" value="NADH_flavin_oxidoreductase"/>
</dbReference>
<feature type="domain" description="NADH:flavin oxidoreductase/NADH oxidase N-terminal" evidence="3">
    <location>
        <begin position="8"/>
        <end position="330"/>
    </location>
</feature>
<dbReference type="OrthoDB" id="9772736at2"/>
<dbReference type="PANTHER" id="PTHR43656:SF2">
    <property type="entry name" value="BINDING OXIDOREDUCTASE, PUTATIVE (AFU_ORTHOLOGUE AFUA_2G08260)-RELATED"/>
    <property type="match status" value="1"/>
</dbReference>
<comment type="caution">
    <text evidence="4">The sequence shown here is derived from an EMBL/GenBank/DDBJ whole genome shotgun (WGS) entry which is preliminary data.</text>
</comment>
<evidence type="ECO:0000259" key="3">
    <source>
        <dbReference type="Pfam" id="PF00724"/>
    </source>
</evidence>